<dbReference type="InterPro" id="IPR036329">
    <property type="entry name" value="Aro-AA_hydroxylase_C_sf"/>
</dbReference>
<keyword evidence="6" id="KW-0503">Monooxygenase</keyword>
<evidence type="ECO:0000256" key="3">
    <source>
        <dbReference type="ARBA" id="ARBA00022723"/>
    </source>
</evidence>
<organism evidence="10 11">
    <name type="scientific">Engystomops pustulosus</name>
    <name type="common">Tungara frog</name>
    <name type="synonym">Physalaemus pustulosus</name>
    <dbReference type="NCBI Taxonomy" id="76066"/>
    <lineage>
        <taxon>Eukaryota</taxon>
        <taxon>Metazoa</taxon>
        <taxon>Chordata</taxon>
        <taxon>Craniata</taxon>
        <taxon>Vertebrata</taxon>
        <taxon>Euteleostomi</taxon>
        <taxon>Amphibia</taxon>
        <taxon>Batrachia</taxon>
        <taxon>Anura</taxon>
        <taxon>Neobatrachia</taxon>
        <taxon>Hyloidea</taxon>
        <taxon>Leptodactylidae</taxon>
        <taxon>Leiuperinae</taxon>
        <taxon>Engystomops</taxon>
    </lineage>
</organism>
<feature type="compositionally biased region" description="Basic and acidic residues" evidence="8">
    <location>
        <begin position="14"/>
        <end position="26"/>
    </location>
</feature>
<keyword evidence="11" id="KW-1185">Reference proteome</keyword>
<dbReference type="EMBL" id="WNYA01000004">
    <property type="protein sequence ID" value="KAG8578391.1"/>
    <property type="molecule type" value="Genomic_DNA"/>
</dbReference>
<dbReference type="PANTHER" id="PTHR11473:SF40">
    <property type="entry name" value="TYROSINE 3-MONOOXYGENASE"/>
    <property type="match status" value="1"/>
</dbReference>
<name>A0AAV7C123_ENGPU</name>
<keyword evidence="4" id="KW-0560">Oxidoreductase</keyword>
<dbReference type="InterPro" id="IPR019774">
    <property type="entry name" value="Aromatic-AA_hydroxylase_C"/>
</dbReference>
<evidence type="ECO:0000313" key="11">
    <source>
        <dbReference type="Proteomes" id="UP000824782"/>
    </source>
</evidence>
<evidence type="ECO:0000256" key="1">
    <source>
        <dbReference type="ARBA" id="ARBA00001954"/>
    </source>
</evidence>
<dbReference type="GO" id="GO:0030424">
    <property type="term" value="C:axon"/>
    <property type="evidence" value="ECO:0007669"/>
    <property type="project" value="TreeGrafter"/>
</dbReference>
<dbReference type="InterPro" id="IPR049321">
    <property type="entry name" value="TH_ACT"/>
</dbReference>
<dbReference type="InterPro" id="IPR001273">
    <property type="entry name" value="ArAA_hydroxylase"/>
</dbReference>
<keyword evidence="5 7" id="KW-0408">Iron</keyword>
<evidence type="ECO:0000256" key="4">
    <source>
        <dbReference type="ARBA" id="ARBA00023002"/>
    </source>
</evidence>
<dbReference type="AlphaFoldDB" id="A0AAV7C123"/>
<evidence type="ECO:0000256" key="7">
    <source>
        <dbReference type="PIRSR" id="PIRSR601273-2"/>
    </source>
</evidence>
<comment type="cofactor">
    <cofactor evidence="1 7">
        <name>Fe(2+)</name>
        <dbReference type="ChEBI" id="CHEBI:29033"/>
    </cofactor>
</comment>
<dbReference type="GO" id="GO:0005737">
    <property type="term" value="C:cytoplasm"/>
    <property type="evidence" value="ECO:0007669"/>
    <property type="project" value="TreeGrafter"/>
</dbReference>
<dbReference type="Pfam" id="PF21417">
    <property type="entry name" value="TH_ACT"/>
    <property type="match status" value="1"/>
</dbReference>
<evidence type="ECO:0000256" key="5">
    <source>
        <dbReference type="ARBA" id="ARBA00023004"/>
    </source>
</evidence>
<dbReference type="Pfam" id="PF00351">
    <property type="entry name" value="Biopterin_H"/>
    <property type="match status" value="2"/>
</dbReference>
<dbReference type="Gene3D" id="3.30.70.260">
    <property type="match status" value="1"/>
</dbReference>
<feature type="domain" description="Biopterin-dependent aromatic amino acid hydroxylase family profile" evidence="9">
    <location>
        <begin position="117"/>
        <end position="279"/>
    </location>
</feature>
<dbReference type="GO" id="GO:0005506">
    <property type="term" value="F:iron ion binding"/>
    <property type="evidence" value="ECO:0007669"/>
    <property type="project" value="InterPro"/>
</dbReference>
<dbReference type="PROSITE" id="PS51410">
    <property type="entry name" value="BH4_AAA_HYDROXYL_2"/>
    <property type="match status" value="2"/>
</dbReference>
<dbReference type="PANTHER" id="PTHR11473">
    <property type="entry name" value="AROMATIC AMINO ACID HYDROXYLASE"/>
    <property type="match status" value="1"/>
</dbReference>
<dbReference type="GO" id="GO:0004511">
    <property type="term" value="F:tyrosine 3-monooxygenase activity"/>
    <property type="evidence" value="ECO:0007669"/>
    <property type="project" value="TreeGrafter"/>
</dbReference>
<dbReference type="InterPro" id="IPR045865">
    <property type="entry name" value="ACT-like_dom_sf"/>
</dbReference>
<dbReference type="InterPro" id="IPR036951">
    <property type="entry name" value="ArAA_hydroxylase_sf"/>
</dbReference>
<dbReference type="PRINTS" id="PR00372">
    <property type="entry name" value="FYWHYDRXLASE"/>
</dbReference>
<reference evidence="10" key="1">
    <citation type="thesis" date="2020" institute="ProQuest LLC" country="789 East Eisenhower Parkway, Ann Arbor, MI, USA">
        <title>Comparative Genomics and Chromosome Evolution.</title>
        <authorList>
            <person name="Mudd A.B."/>
        </authorList>
    </citation>
    <scope>NUCLEOTIDE SEQUENCE</scope>
    <source>
        <strain evidence="10">237g6f4</strain>
        <tissue evidence="10">Blood</tissue>
    </source>
</reference>
<sequence length="406" mass="46486">MKSEVGTSQCRKQSLIEDARKEKEISEVTTSDPPDDTFDHPDEGSSTLYLIFTVSNTSVSPFSTSLKTFEKHGAIIYHIETRPAGQCKMKGEELECFVKCFIHNSSTCSLLSSLKKIAGNVKVIKDLSAPSFPRKVQDLDMCQHLSMKFEPDFDKDHPGFGDQEYKKRRGYFAELAFKYKYGNVIPRVEYTSEEIATWKQVYKSLSSLYPNYACKQYLETFQQLEKYCGYTEDSIPQLQDVSNFLKERTGFILRPAAGLLSARDFLACLAFRVFPKKLYWFTIEFGLCKQNGSIKAYGAGLLSSYGELMYALSNKPALKNFDPEFTAVHPYQDNSYQPVYFISESFEDSTVKLRQYALKMKKPFCLRYDPFTCSVEILDTFQKVRTALCEIKEELKNLCSALDKIC</sequence>
<dbReference type="GO" id="GO:0043204">
    <property type="term" value="C:perikaryon"/>
    <property type="evidence" value="ECO:0007669"/>
    <property type="project" value="TreeGrafter"/>
</dbReference>
<feature type="region of interest" description="Disordered" evidence="8">
    <location>
        <begin position="1"/>
        <end position="40"/>
    </location>
</feature>
<evidence type="ECO:0000256" key="2">
    <source>
        <dbReference type="ARBA" id="ARBA00009712"/>
    </source>
</evidence>
<dbReference type="Proteomes" id="UP000824782">
    <property type="component" value="Unassembled WGS sequence"/>
</dbReference>
<evidence type="ECO:0000313" key="10">
    <source>
        <dbReference type="EMBL" id="KAG8578391.1"/>
    </source>
</evidence>
<evidence type="ECO:0000256" key="6">
    <source>
        <dbReference type="ARBA" id="ARBA00023033"/>
    </source>
</evidence>
<comment type="caution">
    <text evidence="10">The sequence shown here is derived from an EMBL/GenBank/DDBJ whole genome shotgun (WGS) entry which is preliminary data.</text>
</comment>
<protein>
    <recommendedName>
        <fullName evidence="9">Biopterin-dependent aromatic amino acid hydroxylase family profile domain-containing protein</fullName>
    </recommendedName>
</protein>
<dbReference type="Gene3D" id="1.10.800.10">
    <property type="entry name" value="Aromatic amino acid hydroxylase"/>
    <property type="match status" value="2"/>
</dbReference>
<proteinExistence type="inferred from homology"/>
<dbReference type="SUPFAM" id="SSF55021">
    <property type="entry name" value="ACT-like"/>
    <property type="match status" value="1"/>
</dbReference>
<keyword evidence="3 7" id="KW-0479">Metal-binding</keyword>
<dbReference type="SUPFAM" id="SSF56534">
    <property type="entry name" value="Aromatic aminoacid monoxygenases, catalytic and oligomerization domains"/>
    <property type="match status" value="1"/>
</dbReference>
<comment type="similarity">
    <text evidence="2">Belongs to the biopterin-dependent aromatic amino acid hydroxylase family.</text>
</comment>
<feature type="compositionally biased region" description="Polar residues" evidence="8">
    <location>
        <begin position="1"/>
        <end position="12"/>
    </location>
</feature>
<evidence type="ECO:0000256" key="8">
    <source>
        <dbReference type="SAM" id="MobiDB-lite"/>
    </source>
</evidence>
<feature type="binding site" evidence="7">
    <location>
        <position position="284"/>
    </location>
    <ligand>
        <name>Fe cation</name>
        <dbReference type="ChEBI" id="CHEBI:24875"/>
    </ligand>
</feature>
<dbReference type="GO" id="GO:0006585">
    <property type="term" value="P:dopamine biosynthetic process from tyrosine"/>
    <property type="evidence" value="ECO:0007669"/>
    <property type="project" value="TreeGrafter"/>
</dbReference>
<evidence type="ECO:0000259" key="9">
    <source>
        <dbReference type="PROSITE" id="PS51410"/>
    </source>
</evidence>
<feature type="domain" description="Biopterin-dependent aromatic amino acid hydroxylase family profile" evidence="9">
    <location>
        <begin position="280"/>
        <end position="406"/>
    </location>
</feature>
<accession>A0AAV7C123</accession>
<gene>
    <name evidence="10" type="ORF">GDO81_010474</name>
</gene>